<name>A0A132A9D5_SARSC</name>
<sequence length="73" mass="8020">MNPFFSRNILLSIILLLGLVLNGSIGWAYKKPPLNGGIFGKRSELPTQSSSSSSTSVLNQAVPLNYQHQDQKF</sequence>
<gene>
    <name evidence="1" type="ORF">QR98_0060810</name>
</gene>
<comment type="caution">
    <text evidence="1">The sequence shown here is derived from an EMBL/GenBank/DDBJ whole genome shotgun (WGS) entry which is preliminary data.</text>
</comment>
<accession>A0A132A9D5</accession>
<dbReference type="EMBL" id="JXLN01011715">
    <property type="protein sequence ID" value="KPM07584.1"/>
    <property type="molecule type" value="Genomic_DNA"/>
</dbReference>
<dbReference type="VEuPathDB" id="VectorBase:SSCA009210"/>
<dbReference type="Proteomes" id="UP000616769">
    <property type="component" value="Unassembled WGS sequence"/>
</dbReference>
<proteinExistence type="predicted"/>
<evidence type="ECO:0000313" key="1">
    <source>
        <dbReference type="EMBL" id="KPM07584.1"/>
    </source>
</evidence>
<reference evidence="1 2" key="1">
    <citation type="journal article" date="2015" name="Parasit. Vectors">
        <title>Draft genome of the scabies mite.</title>
        <authorList>
            <person name="Rider S.D.Jr."/>
            <person name="Morgan M.S."/>
            <person name="Arlian L.G."/>
        </authorList>
    </citation>
    <scope>NUCLEOTIDE SEQUENCE [LARGE SCALE GENOMIC DNA]</scope>
    <source>
        <strain evidence="1">Arlian Lab</strain>
    </source>
</reference>
<evidence type="ECO:0000313" key="2">
    <source>
        <dbReference type="Proteomes" id="UP000616769"/>
    </source>
</evidence>
<protein>
    <submittedName>
        <fullName evidence="1">Uncharacterized protein</fullName>
    </submittedName>
</protein>
<organism evidence="1 2">
    <name type="scientific">Sarcoptes scabiei</name>
    <name type="common">Itch mite</name>
    <name type="synonym">Acarus scabiei</name>
    <dbReference type="NCBI Taxonomy" id="52283"/>
    <lineage>
        <taxon>Eukaryota</taxon>
        <taxon>Metazoa</taxon>
        <taxon>Ecdysozoa</taxon>
        <taxon>Arthropoda</taxon>
        <taxon>Chelicerata</taxon>
        <taxon>Arachnida</taxon>
        <taxon>Acari</taxon>
        <taxon>Acariformes</taxon>
        <taxon>Sarcoptiformes</taxon>
        <taxon>Astigmata</taxon>
        <taxon>Psoroptidia</taxon>
        <taxon>Sarcoptoidea</taxon>
        <taxon>Sarcoptidae</taxon>
        <taxon>Sarcoptinae</taxon>
        <taxon>Sarcoptes</taxon>
    </lineage>
</organism>
<dbReference type="AlphaFoldDB" id="A0A132A9D5"/>